<dbReference type="GO" id="GO:0005886">
    <property type="term" value="C:plasma membrane"/>
    <property type="evidence" value="ECO:0007669"/>
    <property type="project" value="UniProtKB-SubCell"/>
</dbReference>
<dbReference type="Proteomes" id="UP001139179">
    <property type="component" value="Unassembled WGS sequence"/>
</dbReference>
<dbReference type="Pfam" id="PF04290">
    <property type="entry name" value="DctQ"/>
    <property type="match status" value="1"/>
</dbReference>
<keyword evidence="3" id="KW-1003">Cell membrane</keyword>
<dbReference type="GO" id="GO:0022857">
    <property type="term" value="F:transmembrane transporter activity"/>
    <property type="evidence" value="ECO:0007669"/>
    <property type="project" value="TreeGrafter"/>
</dbReference>
<evidence type="ECO:0000313" key="11">
    <source>
        <dbReference type="EMBL" id="MCM3715370.1"/>
    </source>
</evidence>
<dbReference type="GO" id="GO:0015740">
    <property type="term" value="P:C4-dicarboxylate transport"/>
    <property type="evidence" value="ECO:0007669"/>
    <property type="project" value="TreeGrafter"/>
</dbReference>
<proteinExistence type="inferred from homology"/>
<reference evidence="11" key="1">
    <citation type="submission" date="2022-05" db="EMBL/GenBank/DDBJ databases">
        <title>Comparative Genomics of Spacecraft Associated Microbes.</title>
        <authorList>
            <person name="Tran M.T."/>
            <person name="Wright A."/>
            <person name="Seuylemezian A."/>
            <person name="Eisen J."/>
            <person name="Coil D."/>
        </authorList>
    </citation>
    <scope>NUCLEOTIDE SEQUENCE</scope>
    <source>
        <strain evidence="11">214.1.1</strain>
    </source>
</reference>
<dbReference type="EMBL" id="JAMBOL010000014">
    <property type="protein sequence ID" value="MCM3715370.1"/>
    <property type="molecule type" value="Genomic_DNA"/>
</dbReference>
<evidence type="ECO:0000256" key="2">
    <source>
        <dbReference type="ARBA" id="ARBA00022448"/>
    </source>
</evidence>
<feature type="transmembrane region" description="Helical" evidence="9">
    <location>
        <begin position="42"/>
        <end position="62"/>
    </location>
</feature>
<dbReference type="RefSeq" id="WP_251224123.1">
    <property type="nucleotide sequence ID" value="NZ_JAMBOL010000014.1"/>
</dbReference>
<feature type="transmembrane region" description="Helical" evidence="9">
    <location>
        <begin position="123"/>
        <end position="141"/>
    </location>
</feature>
<organism evidence="11 12">
    <name type="scientific">Halalkalibacter oceani</name>
    <dbReference type="NCBI Taxonomy" id="1653776"/>
    <lineage>
        <taxon>Bacteria</taxon>
        <taxon>Bacillati</taxon>
        <taxon>Bacillota</taxon>
        <taxon>Bacilli</taxon>
        <taxon>Bacillales</taxon>
        <taxon>Bacillaceae</taxon>
        <taxon>Halalkalibacter</taxon>
    </lineage>
</organism>
<feature type="transmembrane region" description="Helical" evidence="9">
    <location>
        <begin position="83"/>
        <end position="103"/>
    </location>
</feature>
<gene>
    <name evidence="11" type="ORF">M3202_14960</name>
</gene>
<evidence type="ECO:0000259" key="10">
    <source>
        <dbReference type="Pfam" id="PF04290"/>
    </source>
</evidence>
<keyword evidence="7 9" id="KW-0472">Membrane</keyword>
<name>A0A9X2IPL3_9BACI</name>
<evidence type="ECO:0000256" key="3">
    <source>
        <dbReference type="ARBA" id="ARBA00022475"/>
    </source>
</evidence>
<evidence type="ECO:0000256" key="1">
    <source>
        <dbReference type="ARBA" id="ARBA00004429"/>
    </source>
</evidence>
<keyword evidence="5 9" id="KW-0812">Transmembrane</keyword>
<comment type="similarity">
    <text evidence="8">Belongs to the TRAP transporter small permease family.</text>
</comment>
<dbReference type="PANTHER" id="PTHR35011">
    <property type="entry name" value="2,3-DIKETO-L-GULONATE TRAP TRANSPORTER SMALL PERMEASE PROTEIN YIAM"/>
    <property type="match status" value="1"/>
</dbReference>
<evidence type="ECO:0000256" key="7">
    <source>
        <dbReference type="ARBA" id="ARBA00023136"/>
    </source>
</evidence>
<dbReference type="PANTHER" id="PTHR35011:SF2">
    <property type="entry name" value="2,3-DIKETO-L-GULONATE TRAP TRANSPORTER SMALL PERMEASE PROTEIN YIAM"/>
    <property type="match status" value="1"/>
</dbReference>
<dbReference type="InterPro" id="IPR055348">
    <property type="entry name" value="DctQ"/>
</dbReference>
<feature type="transmembrane region" description="Helical" evidence="9">
    <location>
        <begin position="12"/>
        <end position="36"/>
    </location>
</feature>
<evidence type="ECO:0000256" key="8">
    <source>
        <dbReference type="ARBA" id="ARBA00038436"/>
    </source>
</evidence>
<evidence type="ECO:0000256" key="4">
    <source>
        <dbReference type="ARBA" id="ARBA00022519"/>
    </source>
</evidence>
<accession>A0A9X2IPL3</accession>
<evidence type="ECO:0000256" key="5">
    <source>
        <dbReference type="ARBA" id="ARBA00022692"/>
    </source>
</evidence>
<dbReference type="InterPro" id="IPR007387">
    <property type="entry name" value="TRAP_DctQ"/>
</dbReference>
<evidence type="ECO:0000256" key="9">
    <source>
        <dbReference type="SAM" id="Phobius"/>
    </source>
</evidence>
<comment type="caution">
    <text evidence="11">The sequence shown here is derived from an EMBL/GenBank/DDBJ whole genome shotgun (WGS) entry which is preliminary data.</text>
</comment>
<dbReference type="AlphaFoldDB" id="A0A9X2IPL3"/>
<evidence type="ECO:0000256" key="6">
    <source>
        <dbReference type="ARBA" id="ARBA00022989"/>
    </source>
</evidence>
<keyword evidence="6 9" id="KW-1133">Transmembrane helix</keyword>
<feature type="domain" description="Tripartite ATP-independent periplasmic transporters DctQ component" evidence="10">
    <location>
        <begin position="20"/>
        <end position="149"/>
    </location>
</feature>
<protein>
    <submittedName>
        <fullName evidence="11">TRAP transporter small permease</fullName>
    </submittedName>
</protein>
<comment type="subcellular location">
    <subcellularLocation>
        <location evidence="1">Cell inner membrane</location>
        <topology evidence="1">Multi-pass membrane protein</topology>
    </subcellularLocation>
</comment>
<evidence type="ECO:0000313" key="12">
    <source>
        <dbReference type="Proteomes" id="UP001139179"/>
    </source>
</evidence>
<keyword evidence="12" id="KW-1185">Reference proteome</keyword>
<sequence length="152" mass="17703">MKWLNWVEDGLISICMLVAAILILCNVVLRMFGYGISWTEELVRYLIVWLTFVGSSVCIRQGMHISVDFIMHILTNSWVKKTLTICLSLIAILFSLLFTYFAFKFFLHSFQSNQRSPSLNIPISYIFIVLPLSGLLMFFRYSQQLFLDVVRN</sequence>
<keyword evidence="2" id="KW-0813">Transport</keyword>
<keyword evidence="4" id="KW-0997">Cell inner membrane</keyword>